<comment type="caution">
    <text evidence="3">The sequence shown here is derived from an EMBL/GenBank/DDBJ whole genome shotgun (WGS) entry which is preliminary data.</text>
</comment>
<feature type="region of interest" description="Disordered" evidence="1">
    <location>
        <begin position="185"/>
        <end position="207"/>
    </location>
</feature>
<reference evidence="3 4" key="1">
    <citation type="submission" date="2013-07" db="EMBL/GenBank/DDBJ databases">
        <authorList>
            <consortium name="DOE Joint Genome Institute"/>
            <person name="Eisen J."/>
            <person name="Huntemann M."/>
            <person name="Han J."/>
            <person name="Chen A."/>
            <person name="Kyrpides N."/>
            <person name="Mavromatis K."/>
            <person name="Markowitz V."/>
            <person name="Palaniappan K."/>
            <person name="Ivanova N."/>
            <person name="Schaumberg A."/>
            <person name="Pati A."/>
            <person name="Liolios K."/>
            <person name="Nordberg H.P."/>
            <person name="Cantor M.N."/>
            <person name="Hua S.X."/>
            <person name="Woyke T."/>
        </authorList>
    </citation>
    <scope>NUCLEOTIDE SEQUENCE [LARGE SCALE GENOMIC DNA]</scope>
    <source>
        <strain evidence="3 4">DSM 44712</strain>
    </source>
</reference>
<dbReference type="RefSeq" id="WP_035850184.1">
    <property type="nucleotide sequence ID" value="NZ_KK073874.1"/>
</dbReference>
<proteinExistence type="predicted"/>
<feature type="signal peptide" evidence="2">
    <location>
        <begin position="1"/>
        <end position="28"/>
    </location>
</feature>
<evidence type="ECO:0000313" key="4">
    <source>
        <dbReference type="Proteomes" id="UP000021053"/>
    </source>
</evidence>
<accession>A0A010ZV07</accession>
<gene>
    <name evidence="3" type="ORF">CryarDRAFT_2137</name>
</gene>
<evidence type="ECO:0000256" key="2">
    <source>
        <dbReference type="SAM" id="SignalP"/>
    </source>
</evidence>
<dbReference type="PATRIC" id="fig|927661.3.peg.2103"/>
<protein>
    <recommendedName>
        <fullName evidence="5">Pre-peptidase</fullName>
    </recommendedName>
</protein>
<dbReference type="Proteomes" id="UP000021053">
    <property type="component" value="Unassembled WGS sequence"/>
</dbReference>
<evidence type="ECO:0000256" key="1">
    <source>
        <dbReference type="SAM" id="MobiDB-lite"/>
    </source>
</evidence>
<evidence type="ECO:0000313" key="3">
    <source>
        <dbReference type="EMBL" id="EXG81042.1"/>
    </source>
</evidence>
<feature type="chain" id="PRO_5001459244" description="Pre-peptidase" evidence="2">
    <location>
        <begin position="29"/>
        <end position="659"/>
    </location>
</feature>
<dbReference type="AlphaFoldDB" id="A0A010ZV07"/>
<sequence>MRHRPILTAVGAAGAVAGLLLFGGPTAAAPDPAPHPAAPDATRQLGLPDVAKKKAVAAGAVNPYLGLVPEPNKVDWAYWRKKMAADGQQRTVSRKVGTGDPRGLATRDVEPVFVDEQEPSRTLGGNDKIGTAETLSRFGSADGRTPSARIVGTLAEGPAAVQFDPPKEDNGSIRLASNVVLPGSQTRRTTTGRIGDGPHGSEGDKKGDFDFYRIATAKAGQRLLVDLDTPTSNDATQPKLDSVVVLWNKAGKAIALNDDDGETLDSRLAVNIPSDGEYYVSVGAYDSPVPEDPFDSGSGKGVGAEGAYSVTFGLDADDVDFYQVDLRAGDVLGASVSGSARELSVRDPEDHLRITSRQDQSGIYPPTSPLPGGGNSVLAHVADATGPHTIAVSSGAGRYDLTLQVYRPGPEKRGASTVQTIFLDFDGAQVNTKIWGGTGVRTLSPFRAFLGRWGLKSDQENAAIDATIRSVRENLEHDFGGRAAIRILNSRDNHDPWGEPNVSRVVVGGSSDEAGLSTVGISQSVDPGNFDTEESALVLLDDISNPGGARNTSNPSLLAYLNGSSNRVAFVGQAIGNAVSHEIGHFLGSWHTAAFDDTADLMDQGGNFAMLWGVGADQIGGTADDDDVDFGRDVFNPGEGFAGSQSTNANTEWGLSAVR</sequence>
<name>A0A010ZV07_9ACTN</name>
<organism evidence="3 4">
    <name type="scientific">Cryptosporangium arvum DSM 44712</name>
    <dbReference type="NCBI Taxonomy" id="927661"/>
    <lineage>
        <taxon>Bacteria</taxon>
        <taxon>Bacillati</taxon>
        <taxon>Actinomycetota</taxon>
        <taxon>Actinomycetes</taxon>
        <taxon>Cryptosporangiales</taxon>
        <taxon>Cryptosporangiaceae</taxon>
        <taxon>Cryptosporangium</taxon>
    </lineage>
</organism>
<dbReference type="EMBL" id="JFBT01000001">
    <property type="protein sequence ID" value="EXG81042.1"/>
    <property type="molecule type" value="Genomic_DNA"/>
</dbReference>
<keyword evidence="4" id="KW-1185">Reference proteome</keyword>
<keyword evidence="2" id="KW-0732">Signal</keyword>
<dbReference type="Gene3D" id="2.60.120.380">
    <property type="match status" value="1"/>
</dbReference>
<dbReference type="OrthoDB" id="227529at2"/>
<evidence type="ECO:0008006" key="5">
    <source>
        <dbReference type="Google" id="ProtNLM"/>
    </source>
</evidence>
<dbReference type="HOGENOM" id="CLU_417807_0_0_11"/>